<keyword evidence="6" id="KW-0969">Cilium</keyword>
<dbReference type="GO" id="GO:0031514">
    <property type="term" value="C:motile cilium"/>
    <property type="evidence" value="ECO:0007669"/>
    <property type="project" value="UniProtKB-SubCell"/>
</dbReference>
<keyword evidence="7" id="KW-0206">Cytoskeleton</keyword>
<dbReference type="Pfam" id="PF02493">
    <property type="entry name" value="MORN"/>
    <property type="match status" value="9"/>
</dbReference>
<dbReference type="Gene3D" id="2.20.110.10">
    <property type="entry name" value="Histone H3 K4-specific methyltransferase SET7/9 N-terminal domain"/>
    <property type="match status" value="4"/>
</dbReference>
<keyword evidence="3" id="KW-0963">Cytoplasm</keyword>
<evidence type="ECO:0000256" key="4">
    <source>
        <dbReference type="ARBA" id="ARBA00022737"/>
    </source>
</evidence>
<keyword evidence="8" id="KW-0966">Cell projection</keyword>
<evidence type="ECO:0000256" key="1">
    <source>
        <dbReference type="ARBA" id="ARBA00004230"/>
    </source>
</evidence>
<name>F0WL40_9STRA</name>
<keyword evidence="5" id="KW-0282">Flagellum</keyword>
<evidence type="ECO:0000256" key="5">
    <source>
        <dbReference type="ARBA" id="ARBA00022846"/>
    </source>
</evidence>
<evidence type="ECO:0000256" key="8">
    <source>
        <dbReference type="ARBA" id="ARBA00023273"/>
    </source>
</evidence>
<dbReference type="InterPro" id="IPR003409">
    <property type="entry name" value="MORN"/>
</dbReference>
<organism evidence="9">
    <name type="scientific">Albugo laibachii Nc14</name>
    <dbReference type="NCBI Taxonomy" id="890382"/>
    <lineage>
        <taxon>Eukaryota</taxon>
        <taxon>Sar</taxon>
        <taxon>Stramenopiles</taxon>
        <taxon>Oomycota</taxon>
        <taxon>Peronosporomycetes</taxon>
        <taxon>Albuginales</taxon>
        <taxon>Albuginaceae</taxon>
        <taxon>Albugo</taxon>
    </lineage>
</organism>
<reference evidence="9" key="2">
    <citation type="submission" date="2011-02" db="EMBL/GenBank/DDBJ databases">
        <authorList>
            <person name="MacLean D."/>
        </authorList>
    </citation>
    <scope>NUCLEOTIDE SEQUENCE</scope>
</reference>
<dbReference type="GO" id="GO:0005930">
    <property type="term" value="C:axoneme"/>
    <property type="evidence" value="ECO:0007669"/>
    <property type="project" value="UniProtKB-SubCell"/>
</dbReference>
<evidence type="ECO:0000256" key="6">
    <source>
        <dbReference type="ARBA" id="ARBA00023069"/>
    </source>
</evidence>
<protein>
    <submittedName>
        <fullName evidence="9">Radial spoke head 10 family protein putative</fullName>
    </submittedName>
</protein>
<dbReference type="PANTHER" id="PTHR46613">
    <property type="entry name" value="RADIAL SPOKE HEAD 10 HOMOLOG B-RELATED"/>
    <property type="match status" value="1"/>
</dbReference>
<evidence type="ECO:0000256" key="2">
    <source>
        <dbReference type="ARBA" id="ARBA00004430"/>
    </source>
</evidence>
<evidence type="ECO:0000256" key="7">
    <source>
        <dbReference type="ARBA" id="ARBA00023212"/>
    </source>
</evidence>
<accession>F0WL40</accession>
<keyword evidence="4" id="KW-0677">Repeat</keyword>
<dbReference type="AlphaFoldDB" id="F0WL40"/>
<dbReference type="PANTHER" id="PTHR46613:SF1">
    <property type="entry name" value="RADIAL SPOKE HEAD 10 HOMOLOG B-RELATED"/>
    <property type="match status" value="1"/>
</dbReference>
<dbReference type="SMART" id="SM00698">
    <property type="entry name" value="MORN"/>
    <property type="match status" value="9"/>
</dbReference>
<evidence type="ECO:0000313" key="9">
    <source>
        <dbReference type="EMBL" id="CCA22000.1"/>
    </source>
</evidence>
<reference evidence="9" key="1">
    <citation type="journal article" date="2011" name="PLoS Biol.">
        <title>Gene gain and loss during evolution of obligate parasitism in the white rust pathogen of Arabidopsis thaliana.</title>
        <authorList>
            <person name="Kemen E."/>
            <person name="Gardiner A."/>
            <person name="Schultz-Larsen T."/>
            <person name="Kemen A.C."/>
            <person name="Balmuth A.L."/>
            <person name="Robert-Seilaniantz A."/>
            <person name="Bailey K."/>
            <person name="Holub E."/>
            <person name="Studholme D.J."/>
            <person name="Maclean D."/>
            <person name="Jones J.D."/>
        </authorList>
    </citation>
    <scope>NUCLEOTIDE SEQUENCE</scope>
</reference>
<dbReference type="EMBL" id="FR824185">
    <property type="protein sequence ID" value="CCA22000.1"/>
    <property type="molecule type" value="Genomic_DNA"/>
</dbReference>
<dbReference type="HOGENOM" id="CLU_370683_0_0_1"/>
<sequence>MHSNLILKYEGSGLLCDLIEVTYRSMSEKPETENDLVCISYQWQSNQNISLKSVPHGEGIALFCTGICYEGRFVNGKMHGRGRMEWPNGVVYEGEFFDNMIQGKGTYKWPNGNQYSGQVEAGKRHGKGTFTLKRDANEKQLERSDSGGEVKCQSCHYDGEWKDGLYDGWGTLIYDVEENIRYEGNFLRGKRHGHGIMRYSNSDWYEGDWVHDEKNGNGVMTWHIAKQTSRNTDVVLKSHTLITLEKYEGGWKKDRQDGIGRHIWLPSGSKDQSVLDCSLCMCNWYEGEMKEGVRHGVGTFHYENGSRYEGEWKDNVKDGLGIFVSEEGRITLARYQRDHNIESIHSSIGSIPSTSAIMLGGIMFYIDDLGETTDKWRKPWMNATLRYNAELSSLYRMYSIGLNGENSHNPRPMMTILECRALLQDAQFDCSGGRLERLLNQVRIAQRNQALPPSTHSMEVTGLIQTFVQVNRSCQAVKWQTETLSMKSLILYREFAEILIRGVYQDHTATSGYSVDTPAALSDAFTQFINQRLCPLLLCGKKEADSLRKRLRGEIVQIIFKKHANVLSNAFTFCCDEQRLSEKAKEKESMENELLYLVCETTISIKSILKLSIRLKMFKTTPLLLPHFIEIVRIVLFCENKEQNATESACEWRKDICLLDGLSRTEFEEIIALVANDAMGSGECSSDSQFAAVLDAFIASELTDFQLNSFK</sequence>
<dbReference type="SUPFAM" id="SSF82185">
    <property type="entry name" value="Histone H3 K4-specific methyltransferase SET7/9 N-terminal domain"/>
    <property type="match status" value="3"/>
</dbReference>
<proteinExistence type="predicted"/>
<evidence type="ECO:0000256" key="3">
    <source>
        <dbReference type="ARBA" id="ARBA00022490"/>
    </source>
</evidence>
<gene>
    <name evidence="9" type="primary">AlNc14C140G7227</name>
    <name evidence="9" type="ORF">ALNC14_081430</name>
</gene>
<comment type="subcellular location">
    <subcellularLocation>
        <location evidence="1">Cell projection</location>
        <location evidence="1">Cilium</location>
        <location evidence="1">Flagellum</location>
    </subcellularLocation>
    <subcellularLocation>
        <location evidence="2">Cytoplasm</location>
        <location evidence="2">Cytoskeleton</location>
        <location evidence="2">Cilium axoneme</location>
    </subcellularLocation>
</comment>